<dbReference type="InterPro" id="IPR041577">
    <property type="entry name" value="RT_RNaseH_2"/>
</dbReference>
<dbReference type="PANTHER" id="PTHR37984:SF5">
    <property type="entry name" value="PROTEIN NYNRIN-LIKE"/>
    <property type="match status" value="1"/>
</dbReference>
<dbReference type="Proteomes" id="UP001151760">
    <property type="component" value="Unassembled WGS sequence"/>
</dbReference>
<evidence type="ECO:0000259" key="2">
    <source>
        <dbReference type="PROSITE" id="PS50994"/>
    </source>
</evidence>
<dbReference type="Gene3D" id="3.30.420.10">
    <property type="entry name" value="Ribonuclease H-like superfamily/Ribonuclease H"/>
    <property type="match status" value="1"/>
</dbReference>
<gene>
    <name evidence="3" type="ORF">Tco_0922036</name>
</gene>
<sequence>MPLRVGKTRALSQHCHMLAIFQENLCHRTAWKYSWMIFRCSKAPLITALQTWKKMVSEYEKMVERCEETNLVLNWEKCHFMVKEVIVLGHKVSVSGIKVDKVKIKSISKLLHPTNVKAIRSFLGHTAFNKLKQELTQASIMIKPDWSLPFEIMYDASDYAVGAVGDESLAADHLSKLENPELGKLTKAEIMVPLEDTMGLPQLQEKFMKLDFTGLTSFAMHEICEIFDVWGIDFMGPFPSSNGKKYILVAIDYVSKWVEAQSLPTSDAINVVKFLKRLFAHFGMPKALISDRGTDFCNYQMERVMKKYGVVHRFSTTYLPQTNSQVENTNREIKRILEKTVRNNRKDRSNKLDDALWSF</sequence>
<dbReference type="InterPro" id="IPR043502">
    <property type="entry name" value="DNA/RNA_pol_sf"/>
</dbReference>
<dbReference type="SUPFAM" id="SSF56672">
    <property type="entry name" value="DNA/RNA polymerases"/>
    <property type="match status" value="1"/>
</dbReference>
<dbReference type="GO" id="GO:0003964">
    <property type="term" value="F:RNA-directed DNA polymerase activity"/>
    <property type="evidence" value="ECO:0007669"/>
    <property type="project" value="UniProtKB-KW"/>
</dbReference>
<dbReference type="InterPro" id="IPR050951">
    <property type="entry name" value="Retrovirus_Pol_polyprotein"/>
</dbReference>
<comment type="caution">
    <text evidence="3">The sequence shown here is derived from an EMBL/GenBank/DDBJ whole genome shotgun (WGS) entry which is preliminary data.</text>
</comment>
<dbReference type="InterPro" id="IPR012337">
    <property type="entry name" value="RNaseH-like_sf"/>
</dbReference>
<evidence type="ECO:0000313" key="4">
    <source>
        <dbReference type="Proteomes" id="UP001151760"/>
    </source>
</evidence>
<dbReference type="Pfam" id="PF17919">
    <property type="entry name" value="RT_RNaseH_2"/>
    <property type="match status" value="1"/>
</dbReference>
<dbReference type="InterPro" id="IPR043128">
    <property type="entry name" value="Rev_trsase/Diguanyl_cyclase"/>
</dbReference>
<dbReference type="SUPFAM" id="SSF53098">
    <property type="entry name" value="Ribonuclease H-like"/>
    <property type="match status" value="1"/>
</dbReference>
<keyword evidence="4" id="KW-1185">Reference proteome</keyword>
<reference evidence="3" key="2">
    <citation type="submission" date="2022-01" db="EMBL/GenBank/DDBJ databases">
        <authorList>
            <person name="Yamashiro T."/>
            <person name="Shiraishi A."/>
            <person name="Satake H."/>
            <person name="Nakayama K."/>
        </authorList>
    </citation>
    <scope>NUCLEOTIDE SEQUENCE</scope>
</reference>
<reference evidence="3" key="1">
    <citation type="journal article" date="2022" name="Int. J. Mol. Sci.">
        <title>Draft Genome of Tanacetum Coccineum: Genomic Comparison of Closely Related Tanacetum-Family Plants.</title>
        <authorList>
            <person name="Yamashiro T."/>
            <person name="Shiraishi A."/>
            <person name="Nakayama K."/>
            <person name="Satake H."/>
        </authorList>
    </citation>
    <scope>NUCLEOTIDE SEQUENCE</scope>
</reference>
<keyword evidence="3" id="KW-0548">Nucleotidyltransferase</keyword>
<keyword evidence="3" id="KW-0808">Transferase</keyword>
<dbReference type="EMBL" id="BQNB010014720">
    <property type="protein sequence ID" value="GJT31617.1"/>
    <property type="molecule type" value="Genomic_DNA"/>
</dbReference>
<accession>A0ABQ5CYI6</accession>
<evidence type="ECO:0000256" key="1">
    <source>
        <dbReference type="ARBA" id="ARBA00023268"/>
    </source>
</evidence>
<dbReference type="PROSITE" id="PS50994">
    <property type="entry name" value="INTEGRASE"/>
    <property type="match status" value="1"/>
</dbReference>
<dbReference type="InterPro" id="IPR001584">
    <property type="entry name" value="Integrase_cat-core"/>
</dbReference>
<proteinExistence type="predicted"/>
<dbReference type="PANTHER" id="PTHR37984">
    <property type="entry name" value="PROTEIN CBG26694"/>
    <property type="match status" value="1"/>
</dbReference>
<evidence type="ECO:0000313" key="3">
    <source>
        <dbReference type="EMBL" id="GJT31617.1"/>
    </source>
</evidence>
<protein>
    <submittedName>
        <fullName evidence="3">Reverse transcriptase domain-containing protein</fullName>
    </submittedName>
</protein>
<dbReference type="Gene3D" id="3.30.70.270">
    <property type="match status" value="1"/>
</dbReference>
<feature type="domain" description="Integrase catalytic" evidence="2">
    <location>
        <begin position="221"/>
        <end position="359"/>
    </location>
</feature>
<name>A0ABQ5CYI6_9ASTR</name>
<keyword evidence="3" id="KW-0695">RNA-directed DNA polymerase</keyword>
<dbReference type="Pfam" id="PF00665">
    <property type="entry name" value="rve"/>
    <property type="match status" value="1"/>
</dbReference>
<keyword evidence="1" id="KW-0511">Multifunctional enzyme</keyword>
<dbReference type="InterPro" id="IPR036397">
    <property type="entry name" value="RNaseH_sf"/>
</dbReference>
<organism evidence="3 4">
    <name type="scientific">Tanacetum coccineum</name>
    <dbReference type="NCBI Taxonomy" id="301880"/>
    <lineage>
        <taxon>Eukaryota</taxon>
        <taxon>Viridiplantae</taxon>
        <taxon>Streptophyta</taxon>
        <taxon>Embryophyta</taxon>
        <taxon>Tracheophyta</taxon>
        <taxon>Spermatophyta</taxon>
        <taxon>Magnoliopsida</taxon>
        <taxon>eudicotyledons</taxon>
        <taxon>Gunneridae</taxon>
        <taxon>Pentapetalae</taxon>
        <taxon>asterids</taxon>
        <taxon>campanulids</taxon>
        <taxon>Asterales</taxon>
        <taxon>Asteraceae</taxon>
        <taxon>Asteroideae</taxon>
        <taxon>Anthemideae</taxon>
        <taxon>Anthemidinae</taxon>
        <taxon>Tanacetum</taxon>
    </lineage>
</organism>